<organism evidence="12 13">
    <name type="scientific">Dyella soli</name>
    <dbReference type="NCBI Taxonomy" id="522319"/>
    <lineage>
        <taxon>Bacteria</taxon>
        <taxon>Pseudomonadati</taxon>
        <taxon>Pseudomonadota</taxon>
        <taxon>Gammaproteobacteria</taxon>
        <taxon>Lysobacterales</taxon>
        <taxon>Rhodanobacteraceae</taxon>
        <taxon>Dyella</taxon>
    </lineage>
</organism>
<evidence type="ECO:0000256" key="9">
    <source>
        <dbReference type="ARBA" id="ARBA00037313"/>
    </source>
</evidence>
<feature type="region of interest" description="Disordered" evidence="11">
    <location>
        <begin position="474"/>
        <end position="505"/>
    </location>
</feature>
<keyword evidence="5 10" id="KW-0732">Signal</keyword>
<feature type="signal peptide" evidence="10">
    <location>
        <begin position="1"/>
        <end position="26"/>
    </location>
</feature>
<dbReference type="Proteomes" id="UP000291822">
    <property type="component" value="Unassembled WGS sequence"/>
</dbReference>
<dbReference type="RefSeq" id="WP_131149960.1">
    <property type="nucleotide sequence ID" value="NZ_SJTG01000001.1"/>
</dbReference>
<evidence type="ECO:0000256" key="11">
    <source>
        <dbReference type="SAM" id="MobiDB-lite"/>
    </source>
</evidence>
<comment type="function">
    <text evidence="9">Could be involved in resistance to puromycin, acriflavine and tetraphenylarsonium chloride.</text>
</comment>
<dbReference type="Pfam" id="PF02321">
    <property type="entry name" value="OEP"/>
    <property type="match status" value="2"/>
</dbReference>
<feature type="compositionally biased region" description="Low complexity" evidence="11">
    <location>
        <begin position="476"/>
        <end position="492"/>
    </location>
</feature>
<evidence type="ECO:0000256" key="5">
    <source>
        <dbReference type="ARBA" id="ARBA00022729"/>
    </source>
</evidence>
<evidence type="ECO:0000256" key="1">
    <source>
        <dbReference type="ARBA" id="ARBA00004370"/>
    </source>
</evidence>
<reference evidence="12 13" key="1">
    <citation type="submission" date="2019-02" db="EMBL/GenBank/DDBJ databases">
        <title>Dyella amyloliquefaciens sp. nov., isolated from forest soil.</title>
        <authorList>
            <person name="Gao Z.-H."/>
            <person name="Qiu L.-H."/>
        </authorList>
    </citation>
    <scope>NUCLEOTIDE SEQUENCE [LARGE SCALE GENOMIC DNA]</scope>
    <source>
        <strain evidence="12 13">KACC 12747</strain>
    </source>
</reference>
<keyword evidence="4 10" id="KW-0812">Transmembrane</keyword>
<keyword evidence="8 10" id="KW-0449">Lipoprotein</keyword>
<name>A0A4R0Z0H8_9GAMM</name>
<dbReference type="PANTHER" id="PTHR30203:SF20">
    <property type="entry name" value="MULTIDRUG RESISTANCE OUTER MEMBRANE PROTEIN MDTP-RELATED"/>
    <property type="match status" value="1"/>
</dbReference>
<dbReference type="NCBIfam" id="TIGR01845">
    <property type="entry name" value="outer_NodT"/>
    <property type="match status" value="1"/>
</dbReference>
<keyword evidence="3 10" id="KW-1134">Transmembrane beta strand</keyword>
<dbReference type="SUPFAM" id="SSF56954">
    <property type="entry name" value="Outer membrane efflux proteins (OEP)"/>
    <property type="match status" value="1"/>
</dbReference>
<evidence type="ECO:0000256" key="4">
    <source>
        <dbReference type="ARBA" id="ARBA00022692"/>
    </source>
</evidence>
<dbReference type="InterPro" id="IPR010131">
    <property type="entry name" value="MdtP/NodT-like"/>
</dbReference>
<comment type="caution">
    <text evidence="12">The sequence shown here is derived from an EMBL/GenBank/DDBJ whole genome shotgun (WGS) entry which is preliminary data.</text>
</comment>
<evidence type="ECO:0000256" key="3">
    <source>
        <dbReference type="ARBA" id="ARBA00022452"/>
    </source>
</evidence>
<keyword evidence="13" id="KW-1185">Reference proteome</keyword>
<evidence type="ECO:0000256" key="6">
    <source>
        <dbReference type="ARBA" id="ARBA00023136"/>
    </source>
</evidence>
<sequence>MIPTLSRRPAFGARVAVAMAIAVALAGCGIPTKQQHPTLRDDVPLAGVSAPARAGWPSAEWWRQYNDPQLDDLIARAMKDSPDLAQAMSRVNTAEQNIRITAAQAGLSVNGSAQVARQRLSETGLIPPKFLGFTWYNQGDIGVQAQYDFDWWGKKRAGIEAAVDQAHAAEAQRSAAALTIQNAVADTYFGWLADEARIALAREQVGTQDKLTRVAELRVHQGIDLPDDAQKARTQQAAAREMLVALEGSAKIRLAALASLVGVAPADLPTLQPRALPTVDAGLPANVGIDLIARRPDIAASRWQVEAALKQTDVARAEFFPDISISAMAGLSSIDLDKVFNASSRVMSLTPALHLPIFNNGLLQANFRASQAQLDAAVAQYNSTILSAARDVSTQSLTAQQIEARRKEQATQISANERLVVNAQARARQGVRDVRETLGAQAQLLQQRDDAVSLQAQALSTDLSLIKALGGGYQMPTSPAGAADAQAASPSPSNTPAGDADHERH</sequence>
<evidence type="ECO:0000313" key="12">
    <source>
        <dbReference type="EMBL" id="TCI13259.1"/>
    </source>
</evidence>
<keyword evidence="7 10" id="KW-0564">Palmitate</keyword>
<gene>
    <name evidence="12" type="ORF">EZM97_08225</name>
</gene>
<evidence type="ECO:0000256" key="2">
    <source>
        <dbReference type="ARBA" id="ARBA00007613"/>
    </source>
</evidence>
<evidence type="ECO:0000256" key="10">
    <source>
        <dbReference type="RuleBase" id="RU362097"/>
    </source>
</evidence>
<dbReference type="InterPro" id="IPR003423">
    <property type="entry name" value="OMP_efflux"/>
</dbReference>
<dbReference type="GO" id="GO:0015562">
    <property type="term" value="F:efflux transmembrane transporter activity"/>
    <property type="evidence" value="ECO:0007669"/>
    <property type="project" value="InterPro"/>
</dbReference>
<comment type="subcellular location">
    <subcellularLocation>
        <location evidence="10">Cell outer membrane</location>
        <topology evidence="10">Lipid-anchor</topology>
    </subcellularLocation>
    <subcellularLocation>
        <location evidence="1">Membrane</location>
    </subcellularLocation>
</comment>
<dbReference type="GO" id="GO:0009279">
    <property type="term" value="C:cell outer membrane"/>
    <property type="evidence" value="ECO:0007669"/>
    <property type="project" value="UniProtKB-SubCell"/>
</dbReference>
<dbReference type="PANTHER" id="PTHR30203">
    <property type="entry name" value="OUTER MEMBRANE CATION EFFLUX PROTEIN"/>
    <property type="match status" value="1"/>
</dbReference>
<feature type="chain" id="PRO_5021019012" evidence="10">
    <location>
        <begin position="27"/>
        <end position="505"/>
    </location>
</feature>
<evidence type="ECO:0000256" key="7">
    <source>
        <dbReference type="ARBA" id="ARBA00023139"/>
    </source>
</evidence>
<evidence type="ECO:0000256" key="8">
    <source>
        <dbReference type="ARBA" id="ARBA00023288"/>
    </source>
</evidence>
<dbReference type="EMBL" id="SJTG01000001">
    <property type="protein sequence ID" value="TCI13259.1"/>
    <property type="molecule type" value="Genomic_DNA"/>
</dbReference>
<dbReference type="PROSITE" id="PS51257">
    <property type="entry name" value="PROKAR_LIPOPROTEIN"/>
    <property type="match status" value="1"/>
</dbReference>
<dbReference type="AlphaFoldDB" id="A0A4R0Z0H8"/>
<dbReference type="Gene3D" id="2.20.200.10">
    <property type="entry name" value="Outer membrane efflux proteins (OEP)"/>
    <property type="match status" value="1"/>
</dbReference>
<protein>
    <submittedName>
        <fullName evidence="12">Efflux transporter outer membrane subunit</fullName>
    </submittedName>
</protein>
<accession>A0A4R0Z0H8</accession>
<dbReference type="Gene3D" id="1.20.1600.10">
    <property type="entry name" value="Outer membrane efflux proteins (OEP)"/>
    <property type="match status" value="1"/>
</dbReference>
<comment type="similarity">
    <text evidence="2 10">Belongs to the outer membrane factor (OMF) (TC 1.B.17) family.</text>
</comment>
<proteinExistence type="inferred from homology"/>
<keyword evidence="6 10" id="KW-0472">Membrane</keyword>
<evidence type="ECO:0000313" key="13">
    <source>
        <dbReference type="Proteomes" id="UP000291822"/>
    </source>
</evidence>